<evidence type="ECO:0000313" key="1">
    <source>
        <dbReference type="EMBL" id="GIY89791.1"/>
    </source>
</evidence>
<reference evidence="1 2" key="1">
    <citation type="submission" date="2021-06" db="EMBL/GenBank/DDBJ databases">
        <title>Caerostris extrusa draft genome.</title>
        <authorList>
            <person name="Kono N."/>
            <person name="Arakawa K."/>
        </authorList>
    </citation>
    <scope>NUCLEOTIDE SEQUENCE [LARGE SCALE GENOMIC DNA]</scope>
</reference>
<comment type="caution">
    <text evidence="1">The sequence shown here is derived from an EMBL/GenBank/DDBJ whole genome shotgun (WGS) entry which is preliminary data.</text>
</comment>
<organism evidence="1 2">
    <name type="scientific">Caerostris extrusa</name>
    <name type="common">Bark spider</name>
    <name type="synonym">Caerostris bankana</name>
    <dbReference type="NCBI Taxonomy" id="172846"/>
    <lineage>
        <taxon>Eukaryota</taxon>
        <taxon>Metazoa</taxon>
        <taxon>Ecdysozoa</taxon>
        <taxon>Arthropoda</taxon>
        <taxon>Chelicerata</taxon>
        <taxon>Arachnida</taxon>
        <taxon>Araneae</taxon>
        <taxon>Araneomorphae</taxon>
        <taxon>Entelegynae</taxon>
        <taxon>Araneoidea</taxon>
        <taxon>Araneidae</taxon>
        <taxon>Caerostris</taxon>
    </lineage>
</organism>
<keyword evidence="2" id="KW-1185">Reference proteome</keyword>
<name>A0AAV4X738_CAEEX</name>
<sequence>MGIINTARSPPALPCALPPTPALAIHHMRGISNVIWDSFLKHFKHLWRDSSLAWWSVKLISLSSICLGRISQWWQIHSSSRPTNASAGKRGDEVIYSGELQRKPRPDSTSVTADSRAQIECDLFGCSMEAWNSNSFLLSTDNENFWCAGKYKIVSGQLSIALVGRSESIHHRDSAGKHEDEVIYSAELQRKPRPDSRSVTAGSRIQCDLFGCFMEA</sequence>
<dbReference type="AlphaFoldDB" id="A0AAV4X738"/>
<accession>A0AAV4X738</accession>
<dbReference type="Proteomes" id="UP001054945">
    <property type="component" value="Unassembled WGS sequence"/>
</dbReference>
<evidence type="ECO:0000313" key="2">
    <source>
        <dbReference type="Proteomes" id="UP001054945"/>
    </source>
</evidence>
<proteinExistence type="predicted"/>
<protein>
    <submittedName>
        <fullName evidence="1">Uncharacterized protein</fullName>
    </submittedName>
</protein>
<dbReference type="EMBL" id="BPLR01017262">
    <property type="protein sequence ID" value="GIY89791.1"/>
    <property type="molecule type" value="Genomic_DNA"/>
</dbReference>
<gene>
    <name evidence="1" type="ORF">CEXT_110991</name>
</gene>